<dbReference type="Gene3D" id="3.40.190.10">
    <property type="entry name" value="Periplasmic binding protein-like II"/>
    <property type="match status" value="2"/>
</dbReference>
<evidence type="ECO:0000313" key="6">
    <source>
        <dbReference type="EMBL" id="AFV00545.1"/>
    </source>
</evidence>
<dbReference type="GO" id="GO:0003700">
    <property type="term" value="F:DNA-binding transcription factor activity"/>
    <property type="evidence" value="ECO:0007669"/>
    <property type="project" value="InterPro"/>
</dbReference>
<dbReference type="InterPro" id="IPR005119">
    <property type="entry name" value="LysR_subst-bd"/>
</dbReference>
<comment type="similarity">
    <text evidence="1">Belongs to the LysR transcriptional regulatory family.</text>
</comment>
<protein>
    <submittedName>
        <fullName evidence="6">LysR family transcriptional regulator</fullName>
    </submittedName>
</protein>
<evidence type="ECO:0000313" key="7">
    <source>
        <dbReference type="Proteomes" id="UP000000466"/>
    </source>
</evidence>
<dbReference type="InterPro" id="IPR000847">
    <property type="entry name" value="LysR_HTH_N"/>
</dbReference>
<dbReference type="EMBL" id="CP003746">
    <property type="protein sequence ID" value="AFV00545.1"/>
    <property type="molecule type" value="Genomic_DNA"/>
</dbReference>
<evidence type="ECO:0000256" key="4">
    <source>
        <dbReference type="ARBA" id="ARBA00023163"/>
    </source>
</evidence>
<reference evidence="6 7" key="1">
    <citation type="journal article" date="2013" name="Genome Announc.">
        <title>Complete genome sequence of Simiduia agarivorans SA1(T), a marine bacterium able to degrade a variety of polysaccharides.</title>
        <authorList>
            <person name="Lin S.Y."/>
            <person name="Shieh W.Y."/>
            <person name="Chen J.S."/>
            <person name="Tang S.L."/>
        </authorList>
    </citation>
    <scope>NUCLEOTIDE SEQUENCE [LARGE SCALE GENOMIC DNA]</scope>
    <source>
        <strain evidence="7">DSM 21679 / JCM 13881 / BCRC 17597 / SA1</strain>
    </source>
</reference>
<dbReference type="PANTHER" id="PTHR30346:SF10">
    <property type="entry name" value="TRANSCRIPTIONAL REGULATOR OF OXIDATIVE STRESS OXYR"/>
    <property type="match status" value="1"/>
</dbReference>
<evidence type="ECO:0000256" key="2">
    <source>
        <dbReference type="ARBA" id="ARBA00023015"/>
    </source>
</evidence>
<dbReference type="InterPro" id="IPR036390">
    <property type="entry name" value="WH_DNA-bd_sf"/>
</dbReference>
<dbReference type="SUPFAM" id="SSF53850">
    <property type="entry name" value="Periplasmic binding protein-like II"/>
    <property type="match status" value="1"/>
</dbReference>
<evidence type="ECO:0000256" key="1">
    <source>
        <dbReference type="ARBA" id="ARBA00009437"/>
    </source>
</evidence>
<dbReference type="KEGG" id="saga:M5M_17070"/>
<dbReference type="PROSITE" id="PS50931">
    <property type="entry name" value="HTH_LYSR"/>
    <property type="match status" value="1"/>
</dbReference>
<dbReference type="PRINTS" id="PR00039">
    <property type="entry name" value="HTHLYSR"/>
</dbReference>
<dbReference type="SUPFAM" id="SSF46785">
    <property type="entry name" value="Winged helix' DNA-binding domain"/>
    <property type="match status" value="1"/>
</dbReference>
<dbReference type="OrthoDB" id="9775392at2"/>
<dbReference type="HOGENOM" id="CLU_039613_6_4_6"/>
<dbReference type="Pfam" id="PF03466">
    <property type="entry name" value="LysR_substrate"/>
    <property type="match status" value="1"/>
</dbReference>
<dbReference type="Proteomes" id="UP000000466">
    <property type="component" value="Chromosome"/>
</dbReference>
<keyword evidence="2" id="KW-0805">Transcription regulation</keyword>
<dbReference type="eggNOG" id="COG0583">
    <property type="taxonomic scope" value="Bacteria"/>
</dbReference>
<dbReference type="Gene3D" id="1.10.10.10">
    <property type="entry name" value="Winged helix-like DNA-binding domain superfamily/Winged helix DNA-binding domain"/>
    <property type="match status" value="1"/>
</dbReference>
<dbReference type="GO" id="GO:0003677">
    <property type="term" value="F:DNA binding"/>
    <property type="evidence" value="ECO:0007669"/>
    <property type="project" value="UniProtKB-KW"/>
</dbReference>
<evidence type="ECO:0000256" key="3">
    <source>
        <dbReference type="ARBA" id="ARBA00023125"/>
    </source>
</evidence>
<organism evidence="6 7">
    <name type="scientific">Simiduia agarivorans (strain DSM 21679 / JCM 13881 / BCRC 17597 / SA1)</name>
    <dbReference type="NCBI Taxonomy" id="1117647"/>
    <lineage>
        <taxon>Bacteria</taxon>
        <taxon>Pseudomonadati</taxon>
        <taxon>Pseudomonadota</taxon>
        <taxon>Gammaproteobacteria</taxon>
        <taxon>Cellvibrionales</taxon>
        <taxon>Cellvibrionaceae</taxon>
        <taxon>Simiduia</taxon>
    </lineage>
</organism>
<dbReference type="STRING" id="1117647.M5M_17070"/>
<accession>K4KMZ4</accession>
<dbReference type="CDD" id="cd08411">
    <property type="entry name" value="PBP2_OxyR"/>
    <property type="match status" value="1"/>
</dbReference>
<dbReference type="Pfam" id="PF00126">
    <property type="entry name" value="HTH_1"/>
    <property type="match status" value="1"/>
</dbReference>
<dbReference type="GO" id="GO:0032993">
    <property type="term" value="C:protein-DNA complex"/>
    <property type="evidence" value="ECO:0007669"/>
    <property type="project" value="TreeGrafter"/>
</dbReference>
<gene>
    <name evidence="6" type="ordered locus">M5M_17070</name>
</gene>
<keyword evidence="4" id="KW-0804">Transcription</keyword>
<dbReference type="AlphaFoldDB" id="K4KMZ4"/>
<sequence length="297" mass="32932">MISLKQLHYALAVGEHLHFRKAAEACHVSQSALSSALSELEKQLGVQLFERDNKKVLVTPEGQELLKRARRILLDVDSLTQLAHSAQGPLKFPMSVGVIPTICPYLLPNLLPCLQAAHPEFELTVVEEQSADLVDRVRNGEIDAAILALPYEHEGLLAFEFWQEDFYWVAHKTQVKSGLREVASKELEQAKLMLLKEGHCLKDHIIDACKLGKQTANQGFGATSLNTLIQMVTGKLGSTLVPAMALDSLLGHHPELVAVHLKEPGPHRRIAFLVRPNYARVEDVQILMKLCEQALSA</sequence>
<proteinExistence type="inferred from homology"/>
<dbReference type="FunFam" id="1.10.10.10:FF:000001">
    <property type="entry name" value="LysR family transcriptional regulator"/>
    <property type="match status" value="1"/>
</dbReference>
<keyword evidence="7" id="KW-1185">Reference proteome</keyword>
<name>K4KMZ4_SIMAS</name>
<evidence type="ECO:0000259" key="5">
    <source>
        <dbReference type="PROSITE" id="PS50931"/>
    </source>
</evidence>
<feature type="domain" description="HTH lysR-type" evidence="5">
    <location>
        <begin position="2"/>
        <end position="59"/>
    </location>
</feature>
<dbReference type="PANTHER" id="PTHR30346">
    <property type="entry name" value="TRANSCRIPTIONAL DUAL REGULATOR HCAR-RELATED"/>
    <property type="match status" value="1"/>
</dbReference>
<dbReference type="InterPro" id="IPR036388">
    <property type="entry name" value="WH-like_DNA-bd_sf"/>
</dbReference>
<keyword evidence="3" id="KW-0238">DNA-binding</keyword>
<dbReference type="RefSeq" id="WP_015048697.1">
    <property type="nucleotide sequence ID" value="NC_018868.3"/>
</dbReference>